<name>A0ACB8HUW2_CITSI</name>
<proteinExistence type="predicted"/>
<evidence type="ECO:0000313" key="1">
    <source>
        <dbReference type="EMBL" id="KAH9678571.1"/>
    </source>
</evidence>
<dbReference type="EMBL" id="CM039178">
    <property type="protein sequence ID" value="KAH9678571.1"/>
    <property type="molecule type" value="Genomic_DNA"/>
</dbReference>
<protein>
    <submittedName>
        <fullName evidence="1">MAGE domain-containing protein</fullName>
    </submittedName>
</protein>
<gene>
    <name evidence="1" type="ORF">KPL71_025770</name>
</gene>
<sequence length="148" mass="16718">MADAAQGFSQFDITKEEIDKLRRPCSIGYQNYSQCAIPAHVISAAKEKLSNAFGYDLRELLRYRPSSAKSYVLISKLPAEVYKKYISFGITLKRMGLCETNVSHPPFGNAKYLQKDKVNGPKGNTWFYELAERIDSKEVVPVDVDEAE</sequence>
<keyword evidence="2" id="KW-1185">Reference proteome</keyword>
<dbReference type="Proteomes" id="UP000829398">
    <property type="component" value="Chromosome 9"/>
</dbReference>
<reference evidence="2" key="1">
    <citation type="journal article" date="2023" name="Hortic. Res.">
        <title>A chromosome-level phased genome enabling allele-level studies in sweet orange: a case study on citrus Huanglongbing tolerance.</title>
        <authorList>
            <person name="Wu B."/>
            <person name="Yu Q."/>
            <person name="Deng Z."/>
            <person name="Duan Y."/>
            <person name="Luo F."/>
            <person name="Gmitter F. Jr."/>
        </authorList>
    </citation>
    <scope>NUCLEOTIDE SEQUENCE [LARGE SCALE GENOMIC DNA]</scope>
    <source>
        <strain evidence="2">cv. Valencia</strain>
    </source>
</reference>
<organism evidence="1 2">
    <name type="scientific">Citrus sinensis</name>
    <name type="common">Sweet orange</name>
    <name type="synonym">Citrus aurantium var. sinensis</name>
    <dbReference type="NCBI Taxonomy" id="2711"/>
    <lineage>
        <taxon>Eukaryota</taxon>
        <taxon>Viridiplantae</taxon>
        <taxon>Streptophyta</taxon>
        <taxon>Embryophyta</taxon>
        <taxon>Tracheophyta</taxon>
        <taxon>Spermatophyta</taxon>
        <taxon>Magnoliopsida</taxon>
        <taxon>eudicotyledons</taxon>
        <taxon>Gunneridae</taxon>
        <taxon>Pentapetalae</taxon>
        <taxon>rosids</taxon>
        <taxon>malvids</taxon>
        <taxon>Sapindales</taxon>
        <taxon>Rutaceae</taxon>
        <taxon>Aurantioideae</taxon>
        <taxon>Citrus</taxon>
    </lineage>
</organism>
<comment type="caution">
    <text evidence="1">The sequence shown here is derived from an EMBL/GenBank/DDBJ whole genome shotgun (WGS) entry which is preliminary data.</text>
</comment>
<evidence type="ECO:0000313" key="2">
    <source>
        <dbReference type="Proteomes" id="UP000829398"/>
    </source>
</evidence>
<accession>A0ACB8HUW2</accession>